<evidence type="ECO:0000256" key="4">
    <source>
        <dbReference type="ARBA" id="ARBA00022692"/>
    </source>
</evidence>
<feature type="transmembrane region" description="Helical" evidence="9">
    <location>
        <begin position="388"/>
        <end position="408"/>
    </location>
</feature>
<evidence type="ECO:0000256" key="9">
    <source>
        <dbReference type="SAM" id="Phobius"/>
    </source>
</evidence>
<feature type="transmembrane region" description="Helical" evidence="9">
    <location>
        <begin position="228"/>
        <end position="255"/>
    </location>
</feature>
<keyword evidence="4 9" id="KW-0812">Transmembrane</keyword>
<dbReference type="InterPro" id="IPR052157">
    <property type="entry name" value="BCAA_transport_permease"/>
</dbReference>
<feature type="transmembrane region" description="Helical" evidence="9">
    <location>
        <begin position="102"/>
        <end position="122"/>
    </location>
</feature>
<evidence type="ECO:0000256" key="6">
    <source>
        <dbReference type="ARBA" id="ARBA00022989"/>
    </source>
</evidence>
<keyword evidence="11" id="KW-1185">Reference proteome</keyword>
<feature type="transmembrane region" description="Helical" evidence="9">
    <location>
        <begin position="509"/>
        <end position="529"/>
    </location>
</feature>
<sequence>MDFLLVQALNGLASASSLFLVASGLSLIFGVTRIVNFAHGAFYMLGAYGAYSLYRLLLPLLGTGWGFWLALPLTALAVAAVAALVEILILRRLYDAPELLQLLATFGLTLITEDLVLMVWGAEDLLGPRAPGLKGAVSILGQKFPLYDLALLAVGPVVWLALRWWLTRTRWGLLVRAATQDRAMVAALGVNQAWLFTGVFALGVFLAALGGAIQLPRDAIHHGMGLQVIVAVFVVVVIGGLGSISGALLASVLIAELNAFGILLFPRITLVLMFLVMAAVLIVRPSGLLGKPQAPAQAVSPSRPWQPWQPPVRWLLLAAVGLAASAPLWLGDYRLSVASEILIFMLFAASLHLMMGVGGLISFGHAAFFGLGAYGAALSVHWLQAPMGLALLNGPLLAIAGAILLGGFCLRLSGVYLAMLTLAFAQIVWSVLFQGGEWSGGDNGLLGIWPQAWAASPAAFYGLTLAVVVLAILLIRRLSLSPFGYAVRGCRDNPLRAEAIGLPRGPLHWACMVFAGAFAGLAGALYAFLKGSVFPDSVAIPLSVDGLVMVMLGGVQSLTGPVLGALVYKGLSMSLISAVEYWRLILGGLIVVLATALPQGLSGVIDLVRRAPPTGPSTEEPRP</sequence>
<organism evidence="10 11">
    <name type="scientific">Insolitispirillum peregrinum</name>
    <dbReference type="NCBI Taxonomy" id="80876"/>
    <lineage>
        <taxon>Bacteria</taxon>
        <taxon>Pseudomonadati</taxon>
        <taxon>Pseudomonadota</taxon>
        <taxon>Alphaproteobacteria</taxon>
        <taxon>Rhodospirillales</taxon>
        <taxon>Novispirillaceae</taxon>
        <taxon>Insolitispirillum</taxon>
    </lineage>
</organism>
<dbReference type="Pfam" id="PF02653">
    <property type="entry name" value="BPD_transp_2"/>
    <property type="match status" value="2"/>
</dbReference>
<evidence type="ECO:0000256" key="3">
    <source>
        <dbReference type="ARBA" id="ARBA00022475"/>
    </source>
</evidence>
<feature type="transmembrane region" description="Helical" evidence="9">
    <location>
        <begin position="144"/>
        <end position="162"/>
    </location>
</feature>
<accession>A0A1N7Q3X3</accession>
<reference evidence="10 11" key="1">
    <citation type="submission" date="2017-01" db="EMBL/GenBank/DDBJ databases">
        <authorList>
            <person name="Mah S.A."/>
            <person name="Swanson W.J."/>
            <person name="Moy G.W."/>
            <person name="Vacquier V.D."/>
        </authorList>
    </citation>
    <scope>NUCLEOTIDE SEQUENCE [LARGE SCALE GENOMIC DNA]</scope>
    <source>
        <strain evidence="10 11">DSM 11589</strain>
    </source>
</reference>
<evidence type="ECO:0000256" key="1">
    <source>
        <dbReference type="ARBA" id="ARBA00004651"/>
    </source>
</evidence>
<feature type="transmembrane region" description="Helical" evidence="9">
    <location>
        <begin position="42"/>
        <end position="61"/>
    </location>
</feature>
<feature type="transmembrane region" description="Helical" evidence="9">
    <location>
        <begin position="549"/>
        <end position="569"/>
    </location>
</feature>
<feature type="transmembrane region" description="Helical" evidence="9">
    <location>
        <begin position="262"/>
        <end position="283"/>
    </location>
</feature>
<keyword evidence="7 9" id="KW-0472">Membrane</keyword>
<comment type="similarity">
    <text evidence="8">Belongs to the binding-protein-dependent transport system permease family. LivHM subfamily.</text>
</comment>
<keyword evidence="5" id="KW-0029">Amino-acid transport</keyword>
<feature type="transmembrane region" description="Helical" evidence="9">
    <location>
        <begin position="453"/>
        <end position="475"/>
    </location>
</feature>
<dbReference type="AlphaFoldDB" id="A0A1N7Q3X3"/>
<dbReference type="GO" id="GO:0005886">
    <property type="term" value="C:plasma membrane"/>
    <property type="evidence" value="ECO:0007669"/>
    <property type="project" value="UniProtKB-SubCell"/>
</dbReference>
<feature type="transmembrane region" description="Helical" evidence="9">
    <location>
        <begin position="12"/>
        <end position="35"/>
    </location>
</feature>
<protein>
    <submittedName>
        <fullName evidence="10">Amino acid/amide ABC transporter membrane protein 1, HAAT family /amino acid/amide ABC transporter membrane protein 2, HAAT family</fullName>
    </submittedName>
</protein>
<dbReference type="GO" id="GO:0006865">
    <property type="term" value="P:amino acid transport"/>
    <property type="evidence" value="ECO:0007669"/>
    <property type="project" value="UniProtKB-KW"/>
</dbReference>
<proteinExistence type="inferred from homology"/>
<dbReference type="CDD" id="cd06581">
    <property type="entry name" value="TM_PBP1_LivM_like"/>
    <property type="match status" value="1"/>
</dbReference>
<evidence type="ECO:0000313" key="10">
    <source>
        <dbReference type="EMBL" id="SIT17572.1"/>
    </source>
</evidence>
<feature type="transmembrane region" description="Helical" evidence="9">
    <location>
        <begin position="67"/>
        <end position="90"/>
    </location>
</feature>
<comment type="subcellular location">
    <subcellularLocation>
        <location evidence="1">Cell membrane</location>
        <topology evidence="1">Multi-pass membrane protein</topology>
    </subcellularLocation>
</comment>
<evidence type="ECO:0000256" key="5">
    <source>
        <dbReference type="ARBA" id="ARBA00022970"/>
    </source>
</evidence>
<dbReference type="InterPro" id="IPR043428">
    <property type="entry name" value="LivM-like"/>
</dbReference>
<evidence type="ECO:0000256" key="7">
    <source>
        <dbReference type="ARBA" id="ARBA00023136"/>
    </source>
</evidence>
<dbReference type="PANTHER" id="PTHR11795:SF442">
    <property type="entry name" value="ABC TRANSPORTER ATP-BINDING PROTEIN"/>
    <property type="match status" value="1"/>
</dbReference>
<dbReference type="GO" id="GO:0015658">
    <property type="term" value="F:branched-chain amino acid transmembrane transporter activity"/>
    <property type="evidence" value="ECO:0007669"/>
    <property type="project" value="InterPro"/>
</dbReference>
<dbReference type="STRING" id="80876.SAMN05421779_11034"/>
<feature type="transmembrane region" description="Helical" evidence="9">
    <location>
        <begin position="581"/>
        <end position="601"/>
    </location>
</feature>
<keyword evidence="6 9" id="KW-1133">Transmembrane helix</keyword>
<feature type="transmembrane region" description="Helical" evidence="9">
    <location>
        <begin position="415"/>
        <end position="433"/>
    </location>
</feature>
<dbReference type="RefSeq" id="WP_076401989.1">
    <property type="nucleotide sequence ID" value="NZ_FTOA01000010.1"/>
</dbReference>
<feature type="transmembrane region" description="Helical" evidence="9">
    <location>
        <begin position="342"/>
        <end position="368"/>
    </location>
</feature>
<dbReference type="Proteomes" id="UP000185678">
    <property type="component" value="Unassembled WGS sequence"/>
</dbReference>
<dbReference type="PANTHER" id="PTHR11795">
    <property type="entry name" value="BRANCHED-CHAIN AMINO ACID TRANSPORT SYSTEM PERMEASE PROTEIN LIVH"/>
    <property type="match status" value="1"/>
</dbReference>
<dbReference type="EMBL" id="FTOA01000010">
    <property type="protein sequence ID" value="SIT17572.1"/>
    <property type="molecule type" value="Genomic_DNA"/>
</dbReference>
<gene>
    <name evidence="10" type="ORF">SAMN05421779_11034</name>
</gene>
<evidence type="ECO:0000256" key="2">
    <source>
        <dbReference type="ARBA" id="ARBA00022448"/>
    </source>
</evidence>
<dbReference type="InterPro" id="IPR001851">
    <property type="entry name" value="ABC_transp_permease"/>
</dbReference>
<name>A0A1N7Q3X3_9PROT</name>
<dbReference type="CDD" id="cd06582">
    <property type="entry name" value="TM_PBP1_LivH_like"/>
    <property type="match status" value="1"/>
</dbReference>
<keyword evidence="2" id="KW-0813">Transport</keyword>
<evidence type="ECO:0000313" key="11">
    <source>
        <dbReference type="Proteomes" id="UP000185678"/>
    </source>
</evidence>
<feature type="transmembrane region" description="Helical" evidence="9">
    <location>
        <begin position="183"/>
        <end position="208"/>
    </location>
</feature>
<dbReference type="OrthoDB" id="8126477at2"/>
<keyword evidence="3" id="KW-1003">Cell membrane</keyword>
<feature type="transmembrane region" description="Helical" evidence="9">
    <location>
        <begin position="312"/>
        <end position="330"/>
    </location>
</feature>
<evidence type="ECO:0000256" key="8">
    <source>
        <dbReference type="ARBA" id="ARBA00037998"/>
    </source>
</evidence>